<dbReference type="EMBL" id="JAAGWQ010000002">
    <property type="protein sequence ID" value="KAF5681047.1"/>
    <property type="molecule type" value="Genomic_DNA"/>
</dbReference>
<feature type="compositionally biased region" description="Basic and acidic residues" evidence="2">
    <location>
        <begin position="471"/>
        <end position="480"/>
    </location>
</feature>
<feature type="compositionally biased region" description="Acidic residues" evidence="2">
    <location>
        <begin position="409"/>
        <end position="428"/>
    </location>
</feature>
<feature type="region of interest" description="Disordered" evidence="2">
    <location>
        <begin position="177"/>
        <end position="207"/>
    </location>
</feature>
<sequence length="645" mass="73559">MAGPLPPGAMPHSVPTLLHQRPQAPQSGPAIPTRNNAPAGFPVFVPANTQPYHHHPTPPMNMHRQDAAQVQDIRSREPQMYRALRLEKLPSASNSGRGRDGKSDWEEVIRTDSGLSQSMIRDRIEELQNDVRSVSKKKQEKSETLQRQIDKAQADLTSEDHDIRFYYKLAQLESQWRRVDDRRHKDDRSVRSTKKHSRHSKRSKSPKMERVAVIVYFKRTPTDVRHDLRPVEARVPMRQSRQSQQPYTAQPRTGGSPPGPLPQGFAHPAPAAPIIPRPSTVDPRLNGQPQPVAGQQPGRPEPQAQPPRQGTFNNVQKSTMLPMKQGGAVPHTAGIARPAPPPGPPLPNQFPIRPPHIQGQLPVQNAMPNMASPDTGVSKGTFEPGNMPQKKIVLETNPSTGDDGKAYYDSDEESSSLSDEGSEDESEDTGPSSVNSDGVSPQRGRGRSPGQMYSVPRGNVVIQNPRHNRKDTKLVFDHHAPKPVHPQQVRFNPPDYRYTESSRSPRREHRSHHRHEESRRVEPPRIIQAPRQSVRHVPAPPARRETFDRRASRDDKPLERARFDDTHRERDIRRDNDRFTHLEEDVRRRRESRDRRDSRREHDHEYLESESRWSDQRARNYMRPKESHHSTRSHEGRGVNRGYID</sequence>
<comment type="caution">
    <text evidence="3">The sequence shown here is derived from an EMBL/GenBank/DDBJ whole genome shotgun (WGS) entry which is preliminary data.</text>
</comment>
<feature type="compositionally biased region" description="Basic residues" evidence="2">
    <location>
        <begin position="191"/>
        <end position="205"/>
    </location>
</feature>
<accession>A0A8H5WZ51</accession>
<gene>
    <name evidence="3" type="ORF">FHETE_78</name>
</gene>
<feature type="compositionally biased region" description="Polar residues" evidence="2">
    <location>
        <begin position="306"/>
        <end position="319"/>
    </location>
</feature>
<feature type="compositionally biased region" description="Low complexity" evidence="2">
    <location>
        <begin position="287"/>
        <end position="298"/>
    </location>
</feature>
<evidence type="ECO:0000313" key="3">
    <source>
        <dbReference type="EMBL" id="KAF5681047.1"/>
    </source>
</evidence>
<feature type="compositionally biased region" description="Basic and acidic residues" evidence="2">
    <location>
        <begin position="542"/>
        <end position="645"/>
    </location>
</feature>
<feature type="compositionally biased region" description="Pro residues" evidence="2">
    <location>
        <begin position="338"/>
        <end position="354"/>
    </location>
</feature>
<feature type="compositionally biased region" description="Basic and acidic residues" evidence="2">
    <location>
        <begin position="177"/>
        <end position="190"/>
    </location>
</feature>
<protein>
    <submittedName>
        <fullName evidence="3">Uncharacterized protein</fullName>
    </submittedName>
</protein>
<evidence type="ECO:0000313" key="4">
    <source>
        <dbReference type="Proteomes" id="UP000567885"/>
    </source>
</evidence>
<proteinExistence type="predicted"/>
<feature type="compositionally biased region" description="Basic and acidic residues" evidence="2">
    <location>
        <begin position="514"/>
        <end position="523"/>
    </location>
</feature>
<feature type="region of interest" description="Disordered" evidence="2">
    <location>
        <begin position="1"/>
        <end position="55"/>
    </location>
</feature>
<reference evidence="3 4" key="1">
    <citation type="submission" date="2020-05" db="EMBL/GenBank/DDBJ databases">
        <title>Identification and distribution of gene clusters putatively required for synthesis of sphingolipid metabolism inhibitors in phylogenetically diverse species of the filamentous fungus Fusarium.</title>
        <authorList>
            <person name="Kim H.-S."/>
            <person name="Busman M."/>
            <person name="Brown D.W."/>
            <person name="Divon H."/>
            <person name="Uhlig S."/>
            <person name="Proctor R.H."/>
        </authorList>
    </citation>
    <scope>NUCLEOTIDE SEQUENCE [LARGE SCALE GENOMIC DNA]</scope>
    <source>
        <strain evidence="3 4">NRRL 20693</strain>
    </source>
</reference>
<evidence type="ECO:0000256" key="1">
    <source>
        <dbReference type="SAM" id="Coils"/>
    </source>
</evidence>
<keyword evidence="1" id="KW-0175">Coiled coil</keyword>
<dbReference type="AlphaFoldDB" id="A0A8H5WZ51"/>
<dbReference type="OrthoDB" id="3440029at2759"/>
<evidence type="ECO:0000256" key="2">
    <source>
        <dbReference type="SAM" id="MobiDB-lite"/>
    </source>
</evidence>
<dbReference type="Proteomes" id="UP000567885">
    <property type="component" value="Unassembled WGS sequence"/>
</dbReference>
<keyword evidence="4" id="KW-1185">Reference proteome</keyword>
<feature type="region of interest" description="Disordered" evidence="2">
    <location>
        <begin position="225"/>
        <end position="645"/>
    </location>
</feature>
<organism evidence="3 4">
    <name type="scientific">Fusarium heterosporum</name>
    <dbReference type="NCBI Taxonomy" id="42747"/>
    <lineage>
        <taxon>Eukaryota</taxon>
        <taxon>Fungi</taxon>
        <taxon>Dikarya</taxon>
        <taxon>Ascomycota</taxon>
        <taxon>Pezizomycotina</taxon>
        <taxon>Sordariomycetes</taxon>
        <taxon>Hypocreomycetidae</taxon>
        <taxon>Hypocreales</taxon>
        <taxon>Nectriaceae</taxon>
        <taxon>Fusarium</taxon>
        <taxon>Fusarium heterosporum species complex</taxon>
    </lineage>
</organism>
<name>A0A8H5WZ51_FUSHE</name>
<feature type="coiled-coil region" evidence="1">
    <location>
        <begin position="124"/>
        <end position="155"/>
    </location>
</feature>
<feature type="compositionally biased region" description="Polar residues" evidence="2">
    <location>
        <begin position="239"/>
        <end position="253"/>
    </location>
</feature>